<comment type="caution">
    <text evidence="2">The sequence shown here is derived from an EMBL/GenBank/DDBJ whole genome shotgun (WGS) entry which is preliminary data.</text>
</comment>
<organism evidence="2 3">
    <name type="scientific">Dyadobacter sediminis</name>
    <dbReference type="NCBI Taxonomy" id="1493691"/>
    <lineage>
        <taxon>Bacteria</taxon>
        <taxon>Pseudomonadati</taxon>
        <taxon>Bacteroidota</taxon>
        <taxon>Cytophagia</taxon>
        <taxon>Cytophagales</taxon>
        <taxon>Spirosomataceae</taxon>
        <taxon>Dyadobacter</taxon>
    </lineage>
</organism>
<keyword evidence="2" id="KW-0808">Transferase</keyword>
<evidence type="ECO:0000313" key="2">
    <source>
        <dbReference type="EMBL" id="TLU94288.1"/>
    </source>
</evidence>
<proteinExistence type="predicted"/>
<accession>A0A5R9KE12</accession>
<dbReference type="Gene3D" id="3.40.50.2000">
    <property type="entry name" value="Glycogen Phosphorylase B"/>
    <property type="match status" value="2"/>
</dbReference>
<dbReference type="SUPFAM" id="SSF53756">
    <property type="entry name" value="UDP-Glycosyltransferase/glycogen phosphorylase"/>
    <property type="match status" value="1"/>
</dbReference>
<dbReference type="CDD" id="cd03801">
    <property type="entry name" value="GT4_PimA-like"/>
    <property type="match status" value="1"/>
</dbReference>
<dbReference type="InterPro" id="IPR001296">
    <property type="entry name" value="Glyco_trans_1"/>
</dbReference>
<keyword evidence="3" id="KW-1185">Reference proteome</keyword>
<feature type="domain" description="Glycosyl transferase family 1" evidence="1">
    <location>
        <begin position="91"/>
        <end position="249"/>
    </location>
</feature>
<name>A0A5R9KE12_9BACT</name>
<dbReference type="EMBL" id="VCEI01000021">
    <property type="protein sequence ID" value="TLU94288.1"/>
    <property type="molecule type" value="Genomic_DNA"/>
</dbReference>
<dbReference type="Pfam" id="PF00534">
    <property type="entry name" value="Glycos_transf_1"/>
    <property type="match status" value="1"/>
</dbReference>
<dbReference type="PANTHER" id="PTHR12526">
    <property type="entry name" value="GLYCOSYLTRANSFERASE"/>
    <property type="match status" value="1"/>
</dbReference>
<gene>
    <name evidence="2" type="ORF">FEM55_08530</name>
</gene>
<dbReference type="OrthoDB" id="9806653at2"/>
<sequence>MYLNLIPSFILIPTRIVYRIGDAPLVGWKPFKYLWKKYITLRTYRFVCISRFIKDKVSEAGRSNNNQDMIIYNYPPVRNSREAASKINYIKNAVTFSYLGQLIHGKGVHLIIDAALEICHKYRGINFIIAGSLEYDKLYSKELVQKVNSTHFQDRILFLGPVSNMEDFFAKTDVIITPSLKEEPLGNVIVEAKSCTTPSIIFNSGGMPELIKHKQDGFICRESTKEGLMEAIEYYIQNPENIMDHSQNALDSINTLKINYQDFRNNWEKAFA</sequence>
<dbReference type="GO" id="GO:0016757">
    <property type="term" value="F:glycosyltransferase activity"/>
    <property type="evidence" value="ECO:0007669"/>
    <property type="project" value="InterPro"/>
</dbReference>
<evidence type="ECO:0000259" key="1">
    <source>
        <dbReference type="Pfam" id="PF00534"/>
    </source>
</evidence>
<dbReference type="Proteomes" id="UP000309788">
    <property type="component" value="Unassembled WGS sequence"/>
</dbReference>
<dbReference type="AlphaFoldDB" id="A0A5R9KE12"/>
<dbReference type="RefSeq" id="WP_138280916.1">
    <property type="nucleotide sequence ID" value="NZ_BMGE01000002.1"/>
</dbReference>
<reference evidence="2 3" key="1">
    <citation type="submission" date="2019-05" db="EMBL/GenBank/DDBJ databases">
        <authorList>
            <person name="Qu J.-H."/>
        </authorList>
    </citation>
    <scope>NUCLEOTIDE SEQUENCE [LARGE SCALE GENOMIC DNA]</scope>
    <source>
        <strain evidence="2 3">Z12</strain>
    </source>
</reference>
<evidence type="ECO:0000313" key="3">
    <source>
        <dbReference type="Proteomes" id="UP000309788"/>
    </source>
</evidence>
<protein>
    <submittedName>
        <fullName evidence="2">Glycosyltransferase family 4 protein</fullName>
    </submittedName>
</protein>